<keyword evidence="2" id="KW-1185">Reference proteome</keyword>
<evidence type="ECO:0000313" key="1">
    <source>
        <dbReference type="EMBL" id="KAJ9117115.1"/>
    </source>
</evidence>
<dbReference type="Proteomes" id="UP001234202">
    <property type="component" value="Unassembled WGS sequence"/>
</dbReference>
<accession>A0ACC2WZA1</accession>
<evidence type="ECO:0000313" key="2">
    <source>
        <dbReference type="Proteomes" id="UP001234202"/>
    </source>
</evidence>
<dbReference type="EMBL" id="JASBWV010000033">
    <property type="protein sequence ID" value="KAJ9117115.1"/>
    <property type="molecule type" value="Genomic_DNA"/>
</dbReference>
<proteinExistence type="predicted"/>
<protein>
    <submittedName>
        <fullName evidence="1">Uncharacterized protein</fullName>
    </submittedName>
</protein>
<comment type="caution">
    <text evidence="1">The sequence shown here is derived from an EMBL/GenBank/DDBJ whole genome shotgun (WGS) entry which is preliminary data.</text>
</comment>
<reference evidence="1" key="1">
    <citation type="submission" date="2023-04" db="EMBL/GenBank/DDBJ databases">
        <title>Draft Genome sequencing of Naganishia species isolated from polar environments using Oxford Nanopore Technology.</title>
        <authorList>
            <person name="Leo P."/>
            <person name="Venkateswaran K."/>
        </authorList>
    </citation>
    <scope>NUCLEOTIDE SEQUENCE</scope>
    <source>
        <strain evidence="1">DBVPG 5303</strain>
    </source>
</reference>
<gene>
    <name evidence="1" type="ORF">QFC24_006574</name>
</gene>
<sequence length="825" mass="88495">MYRSLNLHSGLRFKAGSRHTASLSTLAKAKAAWGDKLVVSEEVEHALETGSSGVVALETAIVTHGMPHPTNYDCALSVESLIRAQSSIPATVALLSGRIHIGLTKAQLAHLSDPAINAKSIKLSRRDLARGIYSKVDAGTTVAGTMMLARQVGIDLFVTGGIGGVHRGAERSMDISADLHELGRTPMGVVCAGAKSILDLGLTLEVLETLGVNVTTIGETNDFPAFYSPKSGFKSSFFVQDASQAASLLHTSLNLPTPQAQLFACPIPEEYHAQGEVIQRAVEQAVRESVEQGVDKRGKEVTPWLLKRVGELTQGKALKSNIALIENNATIGGRIAADLNQIKQGSSTSSARSSYSGLTPLRDTTKTTNLESSPSPKINPPEVLVFGAAAIDITSRISSGSVESAMHTTAPGHLEITPGGVGRNIAECASRMSHREGKVMLVSAVGAQGGADGTEILDSFGLILDREMRVSGMRTDGLLKRMGGAKGHVRGGARTAVCNLILDDKAGLVIGVADMDIVESITIRDVSDGLSIRFRRCLIKLSPTSQIREALDLHQPKTVAFDANLAPEVITSLLEQCYKRHIVVIHDPTSLPKMLRLLPAIQQHQPVGHQHALITHYTPNILELKTLYDALRSKNLMETEHWWAFIDSLQLDHNWRNVAEQFARKSGQKWIGEEGVVQMMVSLLPWVENLWLKCGDKGIVYLGLQPPTTAKVIGSHSPSRIITKSVRELSPSTSDQQGRNLVLAHFAAKDLPSIVSTTGAGDSFVGGLLAQVNDNPDWREKLAQRKGSGTGGGTETLGVEFNAATSNPIVNPFPDTHSPRVRANE</sequence>
<name>A0ACC2WZA1_9TREE</name>
<organism evidence="1 2">
    <name type="scientific">Naganishia onofrii</name>
    <dbReference type="NCBI Taxonomy" id="1851511"/>
    <lineage>
        <taxon>Eukaryota</taxon>
        <taxon>Fungi</taxon>
        <taxon>Dikarya</taxon>
        <taxon>Basidiomycota</taxon>
        <taxon>Agaricomycotina</taxon>
        <taxon>Tremellomycetes</taxon>
        <taxon>Filobasidiales</taxon>
        <taxon>Filobasidiaceae</taxon>
        <taxon>Naganishia</taxon>
    </lineage>
</organism>